<dbReference type="EMBL" id="CDHN01000005">
    <property type="protein sequence ID" value="CEJ93280.1"/>
    <property type="molecule type" value="Genomic_DNA"/>
</dbReference>
<evidence type="ECO:0000256" key="1">
    <source>
        <dbReference type="ARBA" id="ARBA00009005"/>
    </source>
</evidence>
<dbReference type="AlphaFoldDB" id="A0A0A1TP13"/>
<dbReference type="GO" id="GO:0005737">
    <property type="term" value="C:cytoplasm"/>
    <property type="evidence" value="ECO:0007669"/>
    <property type="project" value="TreeGrafter"/>
</dbReference>
<dbReference type="InterPro" id="IPR011600">
    <property type="entry name" value="Pept_C14_caspase"/>
</dbReference>
<evidence type="ECO:0000259" key="3">
    <source>
        <dbReference type="Pfam" id="PF00656"/>
    </source>
</evidence>
<dbReference type="PANTHER" id="PTHR48104:SF30">
    <property type="entry name" value="METACASPASE-1"/>
    <property type="match status" value="1"/>
</dbReference>
<feature type="domain" description="Peptidase C14 caspase" evidence="3">
    <location>
        <begin position="4"/>
        <end position="285"/>
    </location>
</feature>
<dbReference type="Proteomes" id="UP000039046">
    <property type="component" value="Unassembled WGS sequence"/>
</dbReference>
<evidence type="ECO:0000313" key="4">
    <source>
        <dbReference type="EMBL" id="CEJ93280.1"/>
    </source>
</evidence>
<dbReference type="GO" id="GO:0006508">
    <property type="term" value="P:proteolysis"/>
    <property type="evidence" value="ECO:0007669"/>
    <property type="project" value="InterPro"/>
</dbReference>
<feature type="region of interest" description="Disordered" evidence="2">
    <location>
        <begin position="621"/>
        <end position="645"/>
    </location>
</feature>
<sequence>MGNYAILIGIDQYTFEPLRGSVRDVRRFHRGLQQIDPTMDIQLLTTATGSDTPVADTAMAKSPTYNNVVTALESVMRSAGQGDFVYIHFSGHGTCLKPTAKFSNTATGDLALVLLESETDFQGRCLGGPRLATMLNTLVHSGVVLTITLDCCYAGAVYRHDDDEDDLGTRCLPFTPAMYAQYLEDNYAADVYLDNTNRAGEMRNGSLRSNWLLDPAGYVIISASGMLEKAREIQLNGEIHGSLSFFLGEALFQLNGLKLELGHVFNHVRARFSEHSLLQNPTLYGNRHGRLLQLSSHTLDIPTTAISVIVRRDGSLELQAGRAHGVGDGDTFSLHKFGHQLSPSSGTSTQAIVREAKALTSLLDYIVDTESACNESSAKTNLIAIPIKTTGLSEYPVRIYPKPSNSEHRVIWQDELQNRCLSSVEDQSLPTTFHVSLQYQQQIQEQLHIEFLISTPNFPALQPVSDTIICQDYKSGVAQICDTLVHMAQFMMVRDLHNPQMIPGTSPFLNLFSVYIENNGQHKPGNLIRVQHENEIQLLLGNRTNHSLYFYVFILTPGWGVKNLCAGRNTEVTRYRTKTLSLKMSVPVELQNAPVSRCQDNIKVFVTKQSTSFESLQLPDWHRLPATNEPDNSRSGGGDAESKDWAAVSFPIETVYGSSA</sequence>
<protein>
    <recommendedName>
        <fullName evidence="3">Peptidase C14 caspase domain-containing protein</fullName>
    </recommendedName>
</protein>
<dbReference type="Gene3D" id="3.40.50.1460">
    <property type="match status" value="1"/>
</dbReference>
<organism evidence="4 5">
    <name type="scientific">[Torrubiella] hemipterigena</name>
    <dbReference type="NCBI Taxonomy" id="1531966"/>
    <lineage>
        <taxon>Eukaryota</taxon>
        <taxon>Fungi</taxon>
        <taxon>Dikarya</taxon>
        <taxon>Ascomycota</taxon>
        <taxon>Pezizomycotina</taxon>
        <taxon>Sordariomycetes</taxon>
        <taxon>Hypocreomycetidae</taxon>
        <taxon>Hypocreales</taxon>
        <taxon>Clavicipitaceae</taxon>
        <taxon>Clavicipitaceae incertae sedis</taxon>
        <taxon>'Torrubiella' clade</taxon>
    </lineage>
</organism>
<dbReference type="Pfam" id="PF00656">
    <property type="entry name" value="Peptidase_C14"/>
    <property type="match status" value="1"/>
</dbReference>
<dbReference type="PANTHER" id="PTHR48104">
    <property type="entry name" value="METACASPASE-4"/>
    <property type="match status" value="1"/>
</dbReference>
<reference evidence="4 5" key="1">
    <citation type="journal article" date="2015" name="Genome Announc.">
        <title>Draft Genome Sequence and Gene Annotation of the Entomopathogenic Fungus Verticillium hemipterigenum.</title>
        <authorList>
            <person name="Horn F."/>
            <person name="Habel A."/>
            <person name="Scharf D.H."/>
            <person name="Dworschak J."/>
            <person name="Brakhage A.A."/>
            <person name="Guthke R."/>
            <person name="Hertweck C."/>
            <person name="Linde J."/>
        </authorList>
    </citation>
    <scope>NUCLEOTIDE SEQUENCE [LARGE SCALE GENOMIC DNA]</scope>
</reference>
<dbReference type="GO" id="GO:0004197">
    <property type="term" value="F:cysteine-type endopeptidase activity"/>
    <property type="evidence" value="ECO:0007669"/>
    <property type="project" value="InterPro"/>
</dbReference>
<gene>
    <name evidence="4" type="ORF">VHEMI08879</name>
</gene>
<comment type="similarity">
    <text evidence="1">Belongs to the peptidase C14B family.</text>
</comment>
<evidence type="ECO:0000313" key="5">
    <source>
        <dbReference type="Proteomes" id="UP000039046"/>
    </source>
</evidence>
<accession>A0A0A1TP13</accession>
<name>A0A0A1TP13_9HYPO</name>
<dbReference type="OrthoDB" id="4961274at2759"/>
<evidence type="ECO:0000256" key="2">
    <source>
        <dbReference type="SAM" id="MobiDB-lite"/>
    </source>
</evidence>
<dbReference type="InterPro" id="IPR050452">
    <property type="entry name" value="Metacaspase"/>
</dbReference>
<proteinExistence type="inferred from homology"/>
<dbReference type="HOGENOM" id="CLU_016732_1_0_1"/>
<keyword evidence="5" id="KW-1185">Reference proteome</keyword>